<accession>A0ABR9AKJ2</accession>
<protein>
    <submittedName>
        <fullName evidence="1">Uncharacterized protein</fullName>
    </submittedName>
</protein>
<comment type="caution">
    <text evidence="1">The sequence shown here is derived from an EMBL/GenBank/DDBJ whole genome shotgun (WGS) entry which is preliminary data.</text>
</comment>
<name>A0ABR9AKJ2_9BACT</name>
<dbReference type="Proteomes" id="UP000647133">
    <property type="component" value="Unassembled WGS sequence"/>
</dbReference>
<organism evidence="1 2">
    <name type="scientific">Echinicola arenosa</name>
    <dbReference type="NCBI Taxonomy" id="2774144"/>
    <lineage>
        <taxon>Bacteria</taxon>
        <taxon>Pseudomonadati</taxon>
        <taxon>Bacteroidota</taxon>
        <taxon>Cytophagia</taxon>
        <taxon>Cytophagales</taxon>
        <taxon>Cyclobacteriaceae</taxon>
        <taxon>Echinicola</taxon>
    </lineage>
</organism>
<sequence length="253" mass="28641">MGKLSGVLKFVGSLSDITVVKRGNEFIVRKKKPKIGKKKYKKDPAYVESRKMNDEFGRASSLATAFRRFLEPECDGLVLGYLHSRLSAAFRKVMLTDQAHKRGIRKLFDGELELLKGFEIAKTHRVAACYYDLPDTHLVSDSPMMRFDFSKSTALIKDKVPKAASHFELVPMVLVLDEQVPNNSYLTKVDLAFHQIDGDLSQLGEVFVPFRPHKNPVALFSLLKLTFIQKINNGYNVLYEDSGCRVLDVVLLK</sequence>
<gene>
    <name evidence="1" type="ORF">IFO69_11140</name>
</gene>
<dbReference type="EMBL" id="JACYTQ010000003">
    <property type="protein sequence ID" value="MBD8489301.1"/>
    <property type="molecule type" value="Genomic_DNA"/>
</dbReference>
<proteinExistence type="predicted"/>
<evidence type="ECO:0000313" key="1">
    <source>
        <dbReference type="EMBL" id="MBD8489301.1"/>
    </source>
</evidence>
<evidence type="ECO:0000313" key="2">
    <source>
        <dbReference type="Proteomes" id="UP000647133"/>
    </source>
</evidence>
<keyword evidence="2" id="KW-1185">Reference proteome</keyword>
<reference evidence="1 2" key="1">
    <citation type="submission" date="2020-09" db="EMBL/GenBank/DDBJ databases">
        <title>Echinicola sp. CAU 1574 isolated from sand of Sido Beach.</title>
        <authorList>
            <person name="Kim W."/>
        </authorList>
    </citation>
    <scope>NUCLEOTIDE SEQUENCE [LARGE SCALE GENOMIC DNA]</scope>
    <source>
        <strain evidence="1 2">CAU 1574</strain>
    </source>
</reference>
<dbReference type="RefSeq" id="WP_192010182.1">
    <property type="nucleotide sequence ID" value="NZ_JACYTQ010000003.1"/>
</dbReference>